<dbReference type="InterPro" id="IPR045515">
    <property type="entry name" value="DUF6440"/>
</dbReference>
<evidence type="ECO:0000259" key="1">
    <source>
        <dbReference type="Pfam" id="PF20037"/>
    </source>
</evidence>
<reference evidence="2" key="1">
    <citation type="submission" date="2023-05" db="EMBL/GenBank/DDBJ databases">
        <title>Cataloging the Phylogenetic Diversity of Human Bladder Bacteria.</title>
        <authorList>
            <person name="Du J."/>
        </authorList>
    </citation>
    <scope>NUCLEOTIDE SEQUENCE</scope>
    <source>
        <strain evidence="2">UMB6975B</strain>
    </source>
</reference>
<feature type="domain" description="DUF6440" evidence="1">
    <location>
        <begin position="14"/>
        <end position="48"/>
    </location>
</feature>
<dbReference type="EMBL" id="JASOLY010000011">
    <property type="protein sequence ID" value="MDK6868795.1"/>
    <property type="molecule type" value="Genomic_DNA"/>
</dbReference>
<dbReference type="Pfam" id="PF20037">
    <property type="entry name" value="DUF6440"/>
    <property type="match status" value="1"/>
</dbReference>
<gene>
    <name evidence="2" type="ORF">QP354_06910</name>
</gene>
<dbReference type="AlphaFoldDB" id="A0AAP6C609"/>
<organism evidence="2 3">
    <name type="scientific">Lactobacillus paragasseri</name>
    <dbReference type="NCBI Taxonomy" id="2107999"/>
    <lineage>
        <taxon>Bacteria</taxon>
        <taxon>Bacillati</taxon>
        <taxon>Bacillota</taxon>
        <taxon>Bacilli</taxon>
        <taxon>Lactobacillales</taxon>
        <taxon>Lactobacillaceae</taxon>
        <taxon>Lactobacillus</taxon>
    </lineage>
</organism>
<protein>
    <submittedName>
        <fullName evidence="2">DUF6440 family protein</fullName>
    </submittedName>
</protein>
<name>A0AAP6C609_9LACO</name>
<accession>A0AAP6C609</accession>
<dbReference type="RefSeq" id="WP_144842117.1">
    <property type="nucleotide sequence ID" value="NZ_JADNBA010000005.1"/>
</dbReference>
<dbReference type="Proteomes" id="UP001232113">
    <property type="component" value="Unassembled WGS sequence"/>
</dbReference>
<proteinExistence type="predicted"/>
<evidence type="ECO:0000313" key="3">
    <source>
        <dbReference type="Proteomes" id="UP001232113"/>
    </source>
</evidence>
<evidence type="ECO:0000313" key="2">
    <source>
        <dbReference type="EMBL" id="MDK6868795.1"/>
    </source>
</evidence>
<comment type="caution">
    <text evidence="2">The sequence shown here is derived from an EMBL/GenBank/DDBJ whole genome shotgun (WGS) entry which is preliminary data.</text>
</comment>
<sequence length="55" mass="6363">MKKLNDLYNPTIDYNVAYDEETGVEYIVLSYGPSISITPRLDKFGKPLNYFDVNQ</sequence>